<accession>A0A0R1S8W5</accession>
<dbReference type="PATRIC" id="fig|1423739.3.peg.263"/>
<dbReference type="Proteomes" id="UP000052013">
    <property type="component" value="Unassembled WGS sequence"/>
</dbReference>
<organism evidence="1 2">
    <name type="scientific">Lentilactobacillus diolivorans DSM 14421</name>
    <dbReference type="NCBI Taxonomy" id="1423739"/>
    <lineage>
        <taxon>Bacteria</taxon>
        <taxon>Bacillati</taxon>
        <taxon>Bacillota</taxon>
        <taxon>Bacilli</taxon>
        <taxon>Lactobacillales</taxon>
        <taxon>Lactobacillaceae</taxon>
        <taxon>Lentilactobacillus</taxon>
    </lineage>
</organism>
<name>A0A0R1S8W5_9LACO</name>
<gene>
    <name evidence="1" type="ORF">FC85_GL000252</name>
</gene>
<proteinExistence type="predicted"/>
<dbReference type="RefSeq" id="WP_057864839.1">
    <property type="nucleotide sequence ID" value="NZ_AZEY01000068.1"/>
</dbReference>
<dbReference type="EMBL" id="AZEY01000068">
    <property type="protein sequence ID" value="KRL65424.1"/>
    <property type="molecule type" value="Genomic_DNA"/>
</dbReference>
<evidence type="ECO:0000313" key="2">
    <source>
        <dbReference type="Proteomes" id="UP000052013"/>
    </source>
</evidence>
<evidence type="ECO:0000313" key="1">
    <source>
        <dbReference type="EMBL" id="KRL65424.1"/>
    </source>
</evidence>
<sequence length="499" mass="56588">MTDKLPNRLRRLLTATILGGNPNHPLAGWSILTILRHNTQNIDSPLTPDFLLQHFNMAYLEPNEAPLTNEVFKRILDRLVSANLIERSSHKVREQMHNGTRHIKQTKVYRIGATGLSFMNGMQKAADAQVLATANVNRIDEYVQLVGEIFRQVNGTETSKLFNRFEEMIDASQDVLRGMHKLDADLSDLADDISFNHGSDKAELLQQLLKQRAIPAFSKMIRTSNLVQAMVLDDKYADRIARSKQGRDSLDLSNLLSDQKKLMLDYHATKRTIQSGLSQLNNSLETTTSAIDNSVDSVYMLYNTIEQTIDLLIREYEHSHQQQLDLRKMVDQLDDLLAHYPTIHFPHALPNHLADDRGNEETDNLLDASLLRPVNYVIDNSTREVATEADNPEIGVDTYENSDWQQGLREFKQVMKPDATGQAVVNDDLEFSSQLARDEVARLYTATAYSKFTSFAPFGRQVTAAWALPNTGRVRLHCRSEKFSVYLPSGFAIKFAETR</sequence>
<dbReference type="AlphaFoldDB" id="A0A0R1S8W5"/>
<protein>
    <submittedName>
        <fullName evidence="1">Uncharacterized protein</fullName>
    </submittedName>
</protein>
<reference evidence="1 2" key="1">
    <citation type="journal article" date="2015" name="Genome Announc.">
        <title>Expanding the biotechnology potential of lactobacilli through comparative genomics of 213 strains and associated genera.</title>
        <authorList>
            <person name="Sun Z."/>
            <person name="Harris H.M."/>
            <person name="McCann A."/>
            <person name="Guo C."/>
            <person name="Argimon S."/>
            <person name="Zhang W."/>
            <person name="Yang X."/>
            <person name="Jeffery I.B."/>
            <person name="Cooney J.C."/>
            <person name="Kagawa T.F."/>
            <person name="Liu W."/>
            <person name="Song Y."/>
            <person name="Salvetti E."/>
            <person name="Wrobel A."/>
            <person name="Rasinkangas P."/>
            <person name="Parkhill J."/>
            <person name="Rea M.C."/>
            <person name="O'Sullivan O."/>
            <person name="Ritari J."/>
            <person name="Douillard F.P."/>
            <person name="Paul Ross R."/>
            <person name="Yang R."/>
            <person name="Briner A.E."/>
            <person name="Felis G.E."/>
            <person name="de Vos W.M."/>
            <person name="Barrangou R."/>
            <person name="Klaenhammer T.R."/>
            <person name="Caufield P.W."/>
            <person name="Cui Y."/>
            <person name="Zhang H."/>
            <person name="O'Toole P.W."/>
        </authorList>
    </citation>
    <scope>NUCLEOTIDE SEQUENCE [LARGE SCALE GENOMIC DNA]</scope>
    <source>
        <strain evidence="1 2">DSM 14421</strain>
    </source>
</reference>
<comment type="caution">
    <text evidence="1">The sequence shown here is derived from an EMBL/GenBank/DDBJ whole genome shotgun (WGS) entry which is preliminary data.</text>
</comment>
<dbReference type="STRING" id="1423739.FC85_GL000252"/>